<dbReference type="InterPro" id="IPR047520">
    <property type="entry name" value="XPF_nuclease"/>
</dbReference>
<evidence type="ECO:0000256" key="1">
    <source>
        <dbReference type="ARBA" id="ARBA00004123"/>
    </source>
</evidence>
<dbReference type="InterPro" id="IPR011335">
    <property type="entry name" value="Restrct_endonuc-II-like"/>
</dbReference>
<evidence type="ECO:0000256" key="7">
    <source>
        <dbReference type="ARBA" id="ARBA00023125"/>
    </source>
</evidence>
<keyword evidence="6" id="KW-0378">Hydrolase</keyword>
<evidence type="ECO:0000313" key="13">
    <source>
        <dbReference type="Proteomes" id="UP000270296"/>
    </source>
</evidence>
<evidence type="ECO:0000256" key="3">
    <source>
        <dbReference type="ARBA" id="ARBA00022722"/>
    </source>
</evidence>
<evidence type="ECO:0000259" key="11">
    <source>
        <dbReference type="SMART" id="SM00891"/>
    </source>
</evidence>
<evidence type="ECO:0000313" key="12">
    <source>
        <dbReference type="EMBL" id="VDP05841.1"/>
    </source>
</evidence>
<dbReference type="GO" id="GO:0000110">
    <property type="term" value="C:nucleotide-excision repair factor 1 complex"/>
    <property type="evidence" value="ECO:0007669"/>
    <property type="project" value="TreeGrafter"/>
</dbReference>
<dbReference type="SMART" id="SM00891">
    <property type="entry name" value="ERCC4"/>
    <property type="match status" value="1"/>
</dbReference>
<evidence type="ECO:0000256" key="2">
    <source>
        <dbReference type="ARBA" id="ARBA00010015"/>
    </source>
</evidence>
<gene>
    <name evidence="12" type="ORF">SBAD_LOCUS4956</name>
</gene>
<dbReference type="SUPFAM" id="SSF52980">
    <property type="entry name" value="Restriction endonuclease-like"/>
    <property type="match status" value="1"/>
</dbReference>
<keyword evidence="3" id="KW-0540">Nuclease</keyword>
<dbReference type="Proteomes" id="UP000270296">
    <property type="component" value="Unassembled WGS sequence"/>
</dbReference>
<dbReference type="OrthoDB" id="361020at2759"/>
<dbReference type="AlphaFoldDB" id="A0A183IMW0"/>
<reference evidence="14" key="1">
    <citation type="submission" date="2016-06" db="UniProtKB">
        <authorList>
            <consortium name="WormBaseParasite"/>
        </authorList>
    </citation>
    <scope>IDENTIFICATION</scope>
</reference>
<evidence type="ECO:0000256" key="5">
    <source>
        <dbReference type="ARBA" id="ARBA00022763"/>
    </source>
</evidence>
<dbReference type="Gene3D" id="1.10.150.20">
    <property type="entry name" value="5' to 3' exonuclease, C-terminal subdomain"/>
    <property type="match status" value="1"/>
</dbReference>
<keyword evidence="9" id="KW-0539">Nucleus</keyword>
<dbReference type="GO" id="GO:0000724">
    <property type="term" value="P:double-strand break repair via homologous recombination"/>
    <property type="evidence" value="ECO:0007669"/>
    <property type="project" value="TreeGrafter"/>
</dbReference>
<evidence type="ECO:0000256" key="10">
    <source>
        <dbReference type="ARBA" id="ARBA00072370"/>
    </source>
</evidence>
<evidence type="ECO:0000256" key="8">
    <source>
        <dbReference type="ARBA" id="ARBA00023204"/>
    </source>
</evidence>
<sequence>MAVKMSPYMMQAQNYLLELLNACLHELRQCKLPCTDVLTQELVLMSSIERLLSTYVGPNYEDCISERSKVLVQDINDIKRMLRSLEHDDGKTFSALLNVLKRNEAIFHNSSGWLFTATAQKLFDIGQKIAGEVPNKWEALNSVLKEAFETFTVHAGRPSIVVLVFVCDDGVAKQLGEVVERWIKVADHDERSDHFLPHGTVVETEITNILGVSTRKTASVVLLPLKQRYSVLRGLFYLSPAVVVMYDVDLWLVRQVEMYYTTAVDRGVAFKIYFLMYDKSAEEQRYLCAMRRERNSFEQLFKEETNLVVQKTVEAVATDEGSAITEQTIVVDMREFRSELPTHLHTKGIKLAPVILTVGDYVLSPQICIERKAVADLIGSLLHGRLYLQCQAMCSFYDRPTLLIELSDCKKTWRHLGDIYAAKLAALTLNFPTLRLLWAASPLSAAELMIDFKWKREEPDVNKAVSYGKTEVADNLKYLQSQASSIIRCLPGVSARDISPILKTSYSLRSLVSMSQMELKNTMLLGSHSGELYEFINTDFSSQNGKCPNKKLKKT</sequence>
<evidence type="ECO:0000313" key="14">
    <source>
        <dbReference type="WBParaSite" id="SBAD_0000515901-mRNA-1"/>
    </source>
</evidence>
<dbReference type="PANTHER" id="PTHR10150">
    <property type="entry name" value="DNA REPAIR ENDONUCLEASE XPF"/>
    <property type="match status" value="1"/>
</dbReference>
<dbReference type="GO" id="GO:1901255">
    <property type="term" value="P:nucleotide-excision repair involved in interstrand cross-link repair"/>
    <property type="evidence" value="ECO:0007669"/>
    <property type="project" value="TreeGrafter"/>
</dbReference>
<dbReference type="GO" id="GO:0003684">
    <property type="term" value="F:damaged DNA binding"/>
    <property type="evidence" value="ECO:0007669"/>
    <property type="project" value="TreeGrafter"/>
</dbReference>
<comment type="similarity">
    <text evidence="2">Belongs to the XPF family.</text>
</comment>
<protein>
    <recommendedName>
        <fullName evidence="10">DNA repair endonuclease XPF</fullName>
    </recommendedName>
</protein>
<accession>A0A183IMW0</accession>
<keyword evidence="5" id="KW-0227">DNA damage</keyword>
<dbReference type="Pfam" id="PF02732">
    <property type="entry name" value="ERCC4"/>
    <property type="match status" value="1"/>
</dbReference>
<dbReference type="GO" id="GO:0000014">
    <property type="term" value="F:single-stranded DNA endodeoxyribonuclease activity"/>
    <property type="evidence" value="ECO:0007669"/>
    <property type="project" value="TreeGrafter"/>
</dbReference>
<keyword evidence="4" id="KW-0255">Endonuclease</keyword>
<reference evidence="12 13" key="2">
    <citation type="submission" date="2018-11" db="EMBL/GenBank/DDBJ databases">
        <authorList>
            <consortium name="Pathogen Informatics"/>
        </authorList>
    </citation>
    <scope>NUCLEOTIDE SEQUENCE [LARGE SCALE GENOMIC DNA]</scope>
</reference>
<name>A0A183IMW0_9BILA</name>
<feature type="domain" description="ERCC4" evidence="11">
    <location>
        <begin position="328"/>
        <end position="408"/>
    </location>
</feature>
<evidence type="ECO:0000256" key="9">
    <source>
        <dbReference type="ARBA" id="ARBA00023242"/>
    </source>
</evidence>
<dbReference type="FunFam" id="3.40.50.10130:FF:000002">
    <property type="entry name" value="DNA repair endonuclease XPF"/>
    <property type="match status" value="1"/>
</dbReference>
<dbReference type="EMBL" id="UZAM01008653">
    <property type="protein sequence ID" value="VDP05841.1"/>
    <property type="molecule type" value="Genomic_DNA"/>
</dbReference>
<evidence type="ECO:0000256" key="6">
    <source>
        <dbReference type="ARBA" id="ARBA00022801"/>
    </source>
</evidence>
<dbReference type="GO" id="GO:0000712">
    <property type="term" value="P:resolution of meiotic recombination intermediates"/>
    <property type="evidence" value="ECO:0007669"/>
    <property type="project" value="TreeGrafter"/>
</dbReference>
<dbReference type="WBParaSite" id="SBAD_0000515901-mRNA-1">
    <property type="protein sequence ID" value="SBAD_0000515901-mRNA-1"/>
    <property type="gene ID" value="SBAD_0000515901"/>
</dbReference>
<dbReference type="CDD" id="cd20078">
    <property type="entry name" value="XPF_nuclease_XPF_euk"/>
    <property type="match status" value="1"/>
</dbReference>
<dbReference type="GO" id="GO:0003697">
    <property type="term" value="F:single-stranded DNA binding"/>
    <property type="evidence" value="ECO:0007669"/>
    <property type="project" value="TreeGrafter"/>
</dbReference>
<comment type="subcellular location">
    <subcellularLocation>
        <location evidence="1">Nucleus</location>
    </subcellularLocation>
</comment>
<keyword evidence="13" id="KW-1185">Reference proteome</keyword>
<organism evidence="14">
    <name type="scientific">Soboliphyme baturini</name>
    <dbReference type="NCBI Taxonomy" id="241478"/>
    <lineage>
        <taxon>Eukaryota</taxon>
        <taxon>Metazoa</taxon>
        <taxon>Ecdysozoa</taxon>
        <taxon>Nematoda</taxon>
        <taxon>Enoplea</taxon>
        <taxon>Dorylaimia</taxon>
        <taxon>Dioctophymatida</taxon>
        <taxon>Dioctophymatoidea</taxon>
        <taxon>Soboliphymatidae</taxon>
        <taxon>Soboliphyme</taxon>
    </lineage>
</organism>
<proteinExistence type="inferred from homology"/>
<keyword evidence="8" id="KW-0234">DNA repair</keyword>
<evidence type="ECO:0000256" key="4">
    <source>
        <dbReference type="ARBA" id="ARBA00022759"/>
    </source>
</evidence>
<dbReference type="InterPro" id="IPR006166">
    <property type="entry name" value="ERCC4_domain"/>
</dbReference>
<dbReference type="Gene3D" id="3.40.50.10130">
    <property type="match status" value="1"/>
</dbReference>
<dbReference type="PANTHER" id="PTHR10150:SF0">
    <property type="entry name" value="DNA REPAIR ENDONUCLEASE XPF"/>
    <property type="match status" value="1"/>
</dbReference>
<keyword evidence="7" id="KW-0238">DNA-binding</keyword>